<sequence>MRDTRYITTPCGATDAEIAPVVLDVAPLHRSRRPYDDEPARPSCAADVLIGVVTGERLRVDRLVVEARGMTLAGDVPAEE</sequence>
<organism evidence="1 2">
    <name type="scientific">Lentzea atacamensis</name>
    <dbReference type="NCBI Taxonomy" id="531938"/>
    <lineage>
        <taxon>Bacteria</taxon>
        <taxon>Bacillati</taxon>
        <taxon>Actinomycetota</taxon>
        <taxon>Actinomycetes</taxon>
        <taxon>Pseudonocardiales</taxon>
        <taxon>Pseudonocardiaceae</taxon>
        <taxon>Lentzea</taxon>
    </lineage>
</organism>
<dbReference type="Proteomes" id="UP000248714">
    <property type="component" value="Unassembled WGS sequence"/>
</dbReference>
<dbReference type="EMBL" id="QLTT01000001">
    <property type="protein sequence ID" value="RAS70816.1"/>
    <property type="molecule type" value="Genomic_DNA"/>
</dbReference>
<reference evidence="1 2" key="1">
    <citation type="submission" date="2018-06" db="EMBL/GenBank/DDBJ databases">
        <title>Genomic Encyclopedia of Type Strains, Phase IV (KMG-IV): sequencing the most valuable type-strain genomes for metagenomic binning, comparative biology and taxonomic classification.</title>
        <authorList>
            <person name="Goeker M."/>
        </authorList>
    </citation>
    <scope>NUCLEOTIDE SEQUENCE [LARGE SCALE GENOMIC DNA]</scope>
    <source>
        <strain evidence="1 2">DSM 45479</strain>
    </source>
</reference>
<accession>A0ABX9EKZ9</accession>
<evidence type="ECO:0000313" key="1">
    <source>
        <dbReference type="EMBL" id="RAS70816.1"/>
    </source>
</evidence>
<gene>
    <name evidence="1" type="ORF">C8D87_1011117</name>
</gene>
<name>A0ABX9EKZ9_9PSEU</name>
<evidence type="ECO:0000313" key="2">
    <source>
        <dbReference type="Proteomes" id="UP000248714"/>
    </source>
</evidence>
<protein>
    <submittedName>
        <fullName evidence="1">Uncharacterized protein</fullName>
    </submittedName>
</protein>
<comment type="caution">
    <text evidence="1">The sequence shown here is derived from an EMBL/GenBank/DDBJ whole genome shotgun (WGS) entry which is preliminary data.</text>
</comment>
<keyword evidence="2" id="KW-1185">Reference proteome</keyword>
<proteinExistence type="predicted"/>